<comment type="similarity">
    <text evidence="2">In the central section; belongs to the CRISPR-associated helicase Cas3 family.</text>
</comment>
<dbReference type="GO" id="GO:0003676">
    <property type="term" value="F:nucleic acid binding"/>
    <property type="evidence" value="ECO:0007669"/>
    <property type="project" value="InterPro"/>
</dbReference>
<evidence type="ECO:0000256" key="2">
    <source>
        <dbReference type="ARBA" id="ARBA00009046"/>
    </source>
</evidence>
<dbReference type="InterPro" id="IPR001650">
    <property type="entry name" value="Helicase_C-like"/>
</dbReference>
<dbReference type="Proteomes" id="UP000033452">
    <property type="component" value="Unassembled WGS sequence"/>
</dbReference>
<dbReference type="NCBIfam" id="TIGR01596">
    <property type="entry name" value="cas3_HD"/>
    <property type="match status" value="1"/>
</dbReference>
<keyword evidence="13" id="KW-1185">Reference proteome</keyword>
<dbReference type="InterPro" id="IPR006474">
    <property type="entry name" value="Helicase_Cas3_CRISPR-ass_core"/>
</dbReference>
<keyword evidence="8" id="KW-0067">ATP-binding</keyword>
<dbReference type="Pfam" id="PF00270">
    <property type="entry name" value="DEAD"/>
    <property type="match status" value="1"/>
</dbReference>
<dbReference type="NCBIfam" id="TIGR01587">
    <property type="entry name" value="cas3_core"/>
    <property type="match status" value="1"/>
</dbReference>
<accession>A0A0F4QA87</accession>
<feature type="domain" description="HD Cas3-type" evidence="11">
    <location>
        <begin position="10"/>
        <end position="234"/>
    </location>
</feature>
<dbReference type="RefSeq" id="WP_046007364.1">
    <property type="nucleotide sequence ID" value="NZ_JXYA01000091.1"/>
</dbReference>
<dbReference type="GO" id="GO:0004386">
    <property type="term" value="F:helicase activity"/>
    <property type="evidence" value="ECO:0007669"/>
    <property type="project" value="UniProtKB-KW"/>
</dbReference>
<evidence type="ECO:0000256" key="4">
    <source>
        <dbReference type="ARBA" id="ARBA00022723"/>
    </source>
</evidence>
<reference evidence="12 13" key="1">
    <citation type="journal article" date="2015" name="BMC Genomics">
        <title>Genome mining reveals unlocked bioactive potential of marine Gram-negative bacteria.</title>
        <authorList>
            <person name="Machado H."/>
            <person name="Sonnenschein E.C."/>
            <person name="Melchiorsen J."/>
            <person name="Gram L."/>
        </authorList>
    </citation>
    <scope>NUCLEOTIDE SEQUENCE [LARGE SCALE GENOMIC DNA]</scope>
    <source>
        <strain evidence="12 13">S2471</strain>
    </source>
</reference>
<keyword evidence="3" id="KW-0540">Nuclease</keyword>
<evidence type="ECO:0000256" key="8">
    <source>
        <dbReference type="ARBA" id="ARBA00022840"/>
    </source>
</evidence>
<dbReference type="Gene3D" id="1.10.3210.30">
    <property type="match status" value="1"/>
</dbReference>
<evidence type="ECO:0000259" key="10">
    <source>
        <dbReference type="PROSITE" id="PS51194"/>
    </source>
</evidence>
<protein>
    <recommendedName>
        <fullName evidence="14">CRISPR-associated helicase/endonuclease Cas3</fullName>
    </recommendedName>
</protein>
<dbReference type="PROSITE" id="PS51194">
    <property type="entry name" value="HELICASE_CTER"/>
    <property type="match status" value="1"/>
</dbReference>
<evidence type="ECO:0008006" key="14">
    <source>
        <dbReference type="Google" id="ProtNLM"/>
    </source>
</evidence>
<proteinExistence type="inferred from homology"/>
<comment type="similarity">
    <text evidence="1">In the N-terminal section; belongs to the CRISPR-associated nuclease Cas3-HD family.</text>
</comment>
<keyword evidence="4" id="KW-0479">Metal-binding</keyword>
<dbReference type="InterPro" id="IPR027417">
    <property type="entry name" value="P-loop_NTPase"/>
</dbReference>
<dbReference type="PROSITE" id="PS51643">
    <property type="entry name" value="HD_CAS3"/>
    <property type="match status" value="1"/>
</dbReference>
<dbReference type="InterPro" id="IPR006483">
    <property type="entry name" value="CRISPR-assoc_Cas3_HD"/>
</dbReference>
<dbReference type="Pfam" id="PF22590">
    <property type="entry name" value="Cas3-like_C_2"/>
    <property type="match status" value="1"/>
</dbReference>
<evidence type="ECO:0000256" key="7">
    <source>
        <dbReference type="ARBA" id="ARBA00022806"/>
    </source>
</evidence>
<dbReference type="GO" id="GO:0051607">
    <property type="term" value="P:defense response to virus"/>
    <property type="evidence" value="ECO:0007669"/>
    <property type="project" value="UniProtKB-KW"/>
</dbReference>
<dbReference type="AlphaFoldDB" id="A0A0F4QA87"/>
<evidence type="ECO:0000256" key="1">
    <source>
        <dbReference type="ARBA" id="ARBA00006847"/>
    </source>
</evidence>
<sequence>MPFIAHPAATGSEHQSVLTHLREVKVLAEALAEKFGYAQAGALIGFLHDFGKYSAAFQGYMDDIITLKQAHANPDLDEDIDSLARTVKGQKGTINHSTAGAQWLVNHLMQIAPVIFKEDSSLSQYCMVVVQGLALCIVSHHSGLINCLAEPSGGLLKRLKLGEEDSHLNECIQNADPEVLNEARKLAGYDFLKSAAQALKTSLSPYRSNKTEHDFYLGMFVKLWFSCLIDADRTNSADFETPGNEPARNTQADWHMACALLESKIAGFDTEGINQIRAAISANCQQKALGQQGIYSLTVPTGGGKNLASLRFALHHAKQHQLDRIIYVIPYTSIIEQNAQAVRDVFGDELGEQWVLEHHSNLEPEVQTWRTKLACENWDKPIVFTTMVQFLESLFGGGTRGVRRLHQLSKAVLIFDEIQTLPINCVHLFNNAVNFLTRHCHTTAVMCTATQPLLNKLPERVRPRGELALTGDNELTPDISKLYQALERVTVRNLVRPRGWDESELTALIAQQLESNTSCLVIVNTKHWAKALYHALNEHLAWSDGIFHLSTDMCAAHRKAKLDEIRSRLNDGLPTLCLSTALIEAGVDVDFNTVVRFLAGLDSIAQAAGRCNRHGRQQGMGEVLVVNPHKENLNMLADIKQGIAATKYILDADDFDEAKLLSPEYTTRYFDKYFYERCDEMGYPADTHGLTKGQSQLVDLLSSNEKNIEKSPIAIRQAFMAAGKAFKAINAPTQGVIVPHDNTAKTLISALLALDKRFDAAQYRTLLQQAQKYSVNVFTHKLKQLLDSEAAYPIAEGEPVYYLRNEHYSSEFGLSLEICGEQGFLGC</sequence>
<evidence type="ECO:0000256" key="5">
    <source>
        <dbReference type="ARBA" id="ARBA00022741"/>
    </source>
</evidence>
<dbReference type="Pfam" id="PF18019">
    <property type="entry name" value="Cas3_HD"/>
    <property type="match status" value="1"/>
</dbReference>
<dbReference type="SUPFAM" id="SSF52540">
    <property type="entry name" value="P-loop containing nucleoside triphosphate hydrolases"/>
    <property type="match status" value="1"/>
</dbReference>
<dbReference type="PATRIC" id="fig|43658.5.peg.4931"/>
<evidence type="ECO:0000259" key="11">
    <source>
        <dbReference type="PROSITE" id="PS51643"/>
    </source>
</evidence>
<dbReference type="Gene3D" id="3.40.50.300">
    <property type="entry name" value="P-loop containing nucleotide triphosphate hydrolases"/>
    <property type="match status" value="2"/>
</dbReference>
<dbReference type="EMBL" id="JXYA01000091">
    <property type="protein sequence ID" value="KJZ04601.1"/>
    <property type="molecule type" value="Genomic_DNA"/>
</dbReference>
<dbReference type="InterPro" id="IPR038257">
    <property type="entry name" value="CRISPR-assoc_Cas3_HD_sf"/>
</dbReference>
<evidence type="ECO:0000256" key="3">
    <source>
        <dbReference type="ARBA" id="ARBA00022722"/>
    </source>
</evidence>
<dbReference type="GO" id="GO:0016787">
    <property type="term" value="F:hydrolase activity"/>
    <property type="evidence" value="ECO:0007669"/>
    <property type="project" value="UniProtKB-KW"/>
</dbReference>
<dbReference type="InterPro" id="IPR054712">
    <property type="entry name" value="Cas3-like_dom"/>
</dbReference>
<keyword evidence="5" id="KW-0547">Nucleotide-binding</keyword>
<evidence type="ECO:0000256" key="9">
    <source>
        <dbReference type="ARBA" id="ARBA00023118"/>
    </source>
</evidence>
<dbReference type="CDD" id="cd17930">
    <property type="entry name" value="DEXHc_cas3"/>
    <property type="match status" value="1"/>
</dbReference>
<keyword evidence="7" id="KW-0347">Helicase</keyword>
<comment type="caution">
    <text evidence="12">The sequence shown here is derived from an EMBL/GenBank/DDBJ whole genome shotgun (WGS) entry which is preliminary data.</text>
</comment>
<gene>
    <name evidence="12" type="ORF">TW77_23290</name>
</gene>
<feature type="domain" description="Helicase C-terminal" evidence="10">
    <location>
        <begin position="504"/>
        <end position="661"/>
    </location>
</feature>
<name>A0A0F4QA87_9GAMM</name>
<dbReference type="OrthoDB" id="9810236at2"/>
<dbReference type="GO" id="GO:0004518">
    <property type="term" value="F:nuclease activity"/>
    <property type="evidence" value="ECO:0007669"/>
    <property type="project" value="UniProtKB-KW"/>
</dbReference>
<dbReference type="CDD" id="cd09641">
    <property type="entry name" value="Cas3''_I"/>
    <property type="match status" value="1"/>
</dbReference>
<dbReference type="InterPro" id="IPR011545">
    <property type="entry name" value="DEAD/DEAH_box_helicase_dom"/>
</dbReference>
<keyword evidence="6" id="KW-0378">Hydrolase</keyword>
<dbReference type="SMART" id="SM00490">
    <property type="entry name" value="HELICc"/>
    <property type="match status" value="1"/>
</dbReference>
<dbReference type="GO" id="GO:0005524">
    <property type="term" value="F:ATP binding"/>
    <property type="evidence" value="ECO:0007669"/>
    <property type="project" value="UniProtKB-KW"/>
</dbReference>
<evidence type="ECO:0000256" key="6">
    <source>
        <dbReference type="ARBA" id="ARBA00022801"/>
    </source>
</evidence>
<keyword evidence="9" id="KW-0051">Antiviral defense</keyword>
<evidence type="ECO:0000313" key="12">
    <source>
        <dbReference type="EMBL" id="KJZ04601.1"/>
    </source>
</evidence>
<dbReference type="GO" id="GO:0046872">
    <property type="term" value="F:metal ion binding"/>
    <property type="evidence" value="ECO:0007669"/>
    <property type="project" value="UniProtKB-KW"/>
</dbReference>
<organism evidence="12 13">
    <name type="scientific">Pseudoalteromonas rubra</name>
    <dbReference type="NCBI Taxonomy" id="43658"/>
    <lineage>
        <taxon>Bacteria</taxon>
        <taxon>Pseudomonadati</taxon>
        <taxon>Pseudomonadota</taxon>
        <taxon>Gammaproteobacteria</taxon>
        <taxon>Alteromonadales</taxon>
        <taxon>Pseudoalteromonadaceae</taxon>
        <taxon>Pseudoalteromonas</taxon>
    </lineage>
</organism>
<evidence type="ECO:0000313" key="13">
    <source>
        <dbReference type="Proteomes" id="UP000033452"/>
    </source>
</evidence>